<feature type="non-terminal residue" evidence="1">
    <location>
        <position position="63"/>
    </location>
</feature>
<dbReference type="EMBL" id="BGPR01077966">
    <property type="protein sequence ID" value="GBL68199.1"/>
    <property type="molecule type" value="Genomic_DNA"/>
</dbReference>
<sequence length="63" mass="7254">RRVQGLDYEVWSLSSDNKQTSAKIVQEFYFAKSVPKSGASEILKLARAEIYTYQTNKGNRRPE</sequence>
<feature type="non-terminal residue" evidence="1">
    <location>
        <position position="1"/>
    </location>
</feature>
<accession>A0A4Y1ZUR3</accession>
<evidence type="ECO:0000313" key="2">
    <source>
        <dbReference type="Proteomes" id="UP000499080"/>
    </source>
</evidence>
<evidence type="ECO:0000313" key="1">
    <source>
        <dbReference type="EMBL" id="GBL68199.1"/>
    </source>
</evidence>
<gene>
    <name evidence="1" type="ORF">AVEN_16215_1</name>
</gene>
<proteinExistence type="predicted"/>
<dbReference type="AlphaFoldDB" id="A0A4Y1ZUR3"/>
<dbReference type="OrthoDB" id="6414029at2759"/>
<name>A0A4Y1ZUR3_ARAVE</name>
<comment type="caution">
    <text evidence="1">The sequence shown here is derived from an EMBL/GenBank/DDBJ whole genome shotgun (WGS) entry which is preliminary data.</text>
</comment>
<protein>
    <submittedName>
        <fullName evidence="1">Uncharacterized protein</fullName>
    </submittedName>
</protein>
<keyword evidence="2" id="KW-1185">Reference proteome</keyword>
<dbReference type="Proteomes" id="UP000499080">
    <property type="component" value="Unassembled WGS sequence"/>
</dbReference>
<organism evidence="1 2">
    <name type="scientific">Araneus ventricosus</name>
    <name type="common">Orbweaver spider</name>
    <name type="synonym">Epeira ventricosa</name>
    <dbReference type="NCBI Taxonomy" id="182803"/>
    <lineage>
        <taxon>Eukaryota</taxon>
        <taxon>Metazoa</taxon>
        <taxon>Ecdysozoa</taxon>
        <taxon>Arthropoda</taxon>
        <taxon>Chelicerata</taxon>
        <taxon>Arachnida</taxon>
        <taxon>Araneae</taxon>
        <taxon>Araneomorphae</taxon>
        <taxon>Entelegynae</taxon>
        <taxon>Araneoidea</taxon>
        <taxon>Araneidae</taxon>
        <taxon>Araneus</taxon>
    </lineage>
</organism>
<reference evidence="1 2" key="1">
    <citation type="journal article" date="2019" name="Sci. Rep.">
        <title>Orb-weaving spider Araneus ventricosus genome elucidates the spidroin gene catalogue.</title>
        <authorList>
            <person name="Kono N."/>
            <person name="Nakamura H."/>
            <person name="Ohtoshi R."/>
            <person name="Moran D.A.P."/>
            <person name="Shinohara A."/>
            <person name="Yoshida Y."/>
            <person name="Fujiwara M."/>
            <person name="Mori M."/>
            <person name="Tomita M."/>
            <person name="Arakawa K."/>
        </authorList>
    </citation>
    <scope>NUCLEOTIDE SEQUENCE [LARGE SCALE GENOMIC DNA]</scope>
</reference>